<reference evidence="5 6" key="1">
    <citation type="journal article" date="2017" name="Nat. Ecol. Evol.">
        <title>Scallop genome provides insights into evolution of bilaterian karyotype and development.</title>
        <authorList>
            <person name="Wang S."/>
            <person name="Zhang J."/>
            <person name="Jiao W."/>
            <person name="Li J."/>
            <person name="Xun X."/>
            <person name="Sun Y."/>
            <person name="Guo X."/>
            <person name="Huan P."/>
            <person name="Dong B."/>
            <person name="Zhang L."/>
            <person name="Hu X."/>
            <person name="Sun X."/>
            <person name="Wang J."/>
            <person name="Zhao C."/>
            <person name="Wang Y."/>
            <person name="Wang D."/>
            <person name="Huang X."/>
            <person name="Wang R."/>
            <person name="Lv J."/>
            <person name="Li Y."/>
            <person name="Zhang Z."/>
            <person name="Liu B."/>
            <person name="Lu W."/>
            <person name="Hui Y."/>
            <person name="Liang J."/>
            <person name="Zhou Z."/>
            <person name="Hou R."/>
            <person name="Li X."/>
            <person name="Liu Y."/>
            <person name="Li H."/>
            <person name="Ning X."/>
            <person name="Lin Y."/>
            <person name="Zhao L."/>
            <person name="Xing Q."/>
            <person name="Dou J."/>
            <person name="Li Y."/>
            <person name="Mao J."/>
            <person name="Guo H."/>
            <person name="Dou H."/>
            <person name="Li T."/>
            <person name="Mu C."/>
            <person name="Jiang W."/>
            <person name="Fu Q."/>
            <person name="Fu X."/>
            <person name="Miao Y."/>
            <person name="Liu J."/>
            <person name="Yu Q."/>
            <person name="Li R."/>
            <person name="Liao H."/>
            <person name="Li X."/>
            <person name="Kong Y."/>
            <person name="Jiang Z."/>
            <person name="Chourrout D."/>
            <person name="Li R."/>
            <person name="Bao Z."/>
        </authorList>
    </citation>
    <scope>NUCLEOTIDE SEQUENCE [LARGE SCALE GENOMIC DNA]</scope>
    <source>
        <strain evidence="5 6">PY_sf001</strain>
    </source>
</reference>
<dbReference type="PANTHER" id="PTHR23048">
    <property type="entry name" value="MYOSIN LIGHT CHAIN 1, 3"/>
    <property type="match status" value="1"/>
</dbReference>
<dbReference type="InterPro" id="IPR050230">
    <property type="entry name" value="CALM/Myosin/TropC-like"/>
</dbReference>
<dbReference type="Gene3D" id="1.10.238.10">
    <property type="entry name" value="EF-hand"/>
    <property type="match status" value="2"/>
</dbReference>
<feature type="domain" description="EF-hand" evidence="4">
    <location>
        <begin position="84"/>
        <end position="119"/>
    </location>
</feature>
<evidence type="ECO:0000313" key="6">
    <source>
        <dbReference type="Proteomes" id="UP000242188"/>
    </source>
</evidence>
<dbReference type="PROSITE" id="PS50222">
    <property type="entry name" value="EF_HAND_2"/>
    <property type="match status" value="4"/>
</dbReference>
<dbReference type="GO" id="GO:0016460">
    <property type="term" value="C:myosin II complex"/>
    <property type="evidence" value="ECO:0007669"/>
    <property type="project" value="TreeGrafter"/>
</dbReference>
<dbReference type="SUPFAM" id="SSF47473">
    <property type="entry name" value="EF-hand"/>
    <property type="match status" value="1"/>
</dbReference>
<dbReference type="FunFam" id="1.10.238.10:FF:000001">
    <property type="entry name" value="Calmodulin 1"/>
    <property type="match status" value="1"/>
</dbReference>
<evidence type="ECO:0000313" key="5">
    <source>
        <dbReference type="EMBL" id="OWF37064.1"/>
    </source>
</evidence>
<dbReference type="Proteomes" id="UP000242188">
    <property type="component" value="Unassembled WGS sequence"/>
</dbReference>
<gene>
    <name evidence="5" type="ORF">KP79_PYT09754</name>
</gene>
<dbReference type="SMART" id="SM00054">
    <property type="entry name" value="EFh"/>
    <property type="match status" value="4"/>
</dbReference>
<name>A0A210PKR5_MIZYE</name>
<feature type="domain" description="EF-hand" evidence="4">
    <location>
        <begin position="47"/>
        <end position="82"/>
    </location>
</feature>
<dbReference type="InterPro" id="IPR011992">
    <property type="entry name" value="EF-hand-dom_pair"/>
</dbReference>
<comment type="caution">
    <text evidence="5">The sequence shown here is derived from an EMBL/GenBank/DDBJ whole genome shotgun (WGS) entry which is preliminary data.</text>
</comment>
<keyword evidence="6" id="KW-1185">Reference proteome</keyword>
<keyword evidence="2" id="KW-0106">Calcium</keyword>
<dbReference type="Pfam" id="PF13499">
    <property type="entry name" value="EF-hand_7"/>
    <property type="match status" value="2"/>
</dbReference>
<dbReference type="InterPro" id="IPR002048">
    <property type="entry name" value="EF_hand_dom"/>
</dbReference>
<dbReference type="PANTHER" id="PTHR23048:SF0">
    <property type="entry name" value="CALMODULIN LIKE 3"/>
    <property type="match status" value="1"/>
</dbReference>
<dbReference type="CDD" id="cd00051">
    <property type="entry name" value="EFh"/>
    <property type="match status" value="1"/>
</dbReference>
<dbReference type="PROSITE" id="PS00018">
    <property type="entry name" value="EF_HAND_1"/>
    <property type="match status" value="4"/>
</dbReference>
<proteinExistence type="predicted"/>
<feature type="domain" description="EF-hand" evidence="4">
    <location>
        <begin position="120"/>
        <end position="154"/>
    </location>
</feature>
<dbReference type="STRING" id="6573.A0A210PKR5"/>
<keyword evidence="1" id="KW-0677">Repeat</keyword>
<dbReference type="AlphaFoldDB" id="A0A210PKR5"/>
<evidence type="ECO:0000256" key="2">
    <source>
        <dbReference type="ARBA" id="ARBA00022837"/>
    </source>
</evidence>
<evidence type="ECO:0000259" key="4">
    <source>
        <dbReference type="PROSITE" id="PS50222"/>
    </source>
</evidence>
<dbReference type="InterPro" id="IPR018247">
    <property type="entry name" value="EF_Hand_1_Ca_BS"/>
</dbReference>
<evidence type="ECO:0000256" key="1">
    <source>
        <dbReference type="ARBA" id="ARBA00022737"/>
    </source>
</evidence>
<feature type="domain" description="EF-hand" evidence="4">
    <location>
        <begin position="11"/>
        <end position="46"/>
    </location>
</feature>
<evidence type="ECO:0000256" key="3">
    <source>
        <dbReference type="ARBA" id="ARBA00023179"/>
    </source>
</evidence>
<accession>A0A210PKR5</accession>
<dbReference type="GO" id="GO:0005509">
    <property type="term" value="F:calcium ion binding"/>
    <property type="evidence" value="ECO:0007669"/>
    <property type="project" value="InterPro"/>
</dbReference>
<dbReference type="EMBL" id="NEDP02005595">
    <property type="protein sequence ID" value="OWF37064.1"/>
    <property type="molecule type" value="Genomic_DNA"/>
</dbReference>
<organism evidence="5 6">
    <name type="scientific">Mizuhopecten yessoensis</name>
    <name type="common">Japanese scallop</name>
    <name type="synonym">Patinopecten yessoensis</name>
    <dbReference type="NCBI Taxonomy" id="6573"/>
    <lineage>
        <taxon>Eukaryota</taxon>
        <taxon>Metazoa</taxon>
        <taxon>Spiralia</taxon>
        <taxon>Lophotrochozoa</taxon>
        <taxon>Mollusca</taxon>
        <taxon>Bivalvia</taxon>
        <taxon>Autobranchia</taxon>
        <taxon>Pteriomorphia</taxon>
        <taxon>Pectinida</taxon>
        <taxon>Pectinoidea</taxon>
        <taxon>Pectinidae</taxon>
        <taxon>Mizuhopecten</taxon>
    </lineage>
</organism>
<sequence>MASPDKSPAHRYSIKFREGFNMFDLNKTGSVTTKELGDVLRGMGQEPSETELEHMVDEVDEDGSGSIEFEEFVEMMMNKIHETELDVELREAFTIFDKNGDGFIGPRELKEVMAMMGERLTEIEVEAMIREADKDGDGKVNYKEFYAMIMMNPE</sequence>
<dbReference type="OrthoDB" id="26525at2759"/>
<protein>
    <submittedName>
        <fullName evidence="5">Calmodulin</fullName>
    </submittedName>
</protein>
<keyword evidence="3" id="KW-0514">Muscle protein</keyword>